<evidence type="ECO:0000256" key="2">
    <source>
        <dbReference type="ARBA" id="ARBA00066949"/>
    </source>
</evidence>
<evidence type="ECO:0000313" key="5">
    <source>
        <dbReference type="Proteomes" id="UP000541444"/>
    </source>
</evidence>
<dbReference type="PRINTS" id="PR00080">
    <property type="entry name" value="SDRFAMILY"/>
</dbReference>
<keyword evidence="5" id="KW-1185">Reference proteome</keyword>
<dbReference type="FunFam" id="3.40.50.720:FF:000084">
    <property type="entry name" value="Short-chain dehydrogenase reductase"/>
    <property type="match status" value="1"/>
</dbReference>
<comment type="similarity">
    <text evidence="1">Belongs to the short-chain dehydrogenases/reductases (SDR) family.</text>
</comment>
<dbReference type="AlphaFoldDB" id="A0A7J7NYI3"/>
<protein>
    <recommendedName>
        <fullName evidence="3">Secoisolariciresinol dehydrogenase</fullName>
        <ecNumber evidence="2">1.1.1.331</ecNumber>
    </recommendedName>
</protein>
<dbReference type="GO" id="GO:0120529">
    <property type="term" value="F:secoisolariciresinol dehydrogenase activity"/>
    <property type="evidence" value="ECO:0007669"/>
    <property type="project" value="UniProtKB-EC"/>
</dbReference>
<dbReference type="InterPro" id="IPR036291">
    <property type="entry name" value="NAD(P)-bd_dom_sf"/>
</dbReference>
<dbReference type="InterPro" id="IPR020904">
    <property type="entry name" value="Sc_DH/Rdtase_CS"/>
</dbReference>
<name>A0A7J7NYI3_9MAGN</name>
<dbReference type="InterPro" id="IPR002347">
    <property type="entry name" value="SDR_fam"/>
</dbReference>
<dbReference type="PRINTS" id="PR00081">
    <property type="entry name" value="GDHRDH"/>
</dbReference>
<dbReference type="PANTHER" id="PTHR42820:SF16">
    <property type="entry name" value="SHORT-CHAIN DEHYDROGENASE REDUCTASE 3B"/>
    <property type="match status" value="1"/>
</dbReference>
<dbReference type="Pfam" id="PF13561">
    <property type="entry name" value="adh_short_C2"/>
    <property type="match status" value="1"/>
</dbReference>
<proteinExistence type="inferred from homology"/>
<dbReference type="OrthoDB" id="294295at2759"/>
<gene>
    <name evidence="4" type="ORF">GIB67_024849</name>
</gene>
<dbReference type="EC" id="1.1.1.331" evidence="2"/>
<evidence type="ECO:0000256" key="3">
    <source>
        <dbReference type="ARBA" id="ARBA00071098"/>
    </source>
</evidence>
<evidence type="ECO:0000256" key="1">
    <source>
        <dbReference type="ARBA" id="ARBA00006484"/>
    </source>
</evidence>
<organism evidence="4 5">
    <name type="scientific">Kingdonia uniflora</name>
    <dbReference type="NCBI Taxonomy" id="39325"/>
    <lineage>
        <taxon>Eukaryota</taxon>
        <taxon>Viridiplantae</taxon>
        <taxon>Streptophyta</taxon>
        <taxon>Embryophyta</taxon>
        <taxon>Tracheophyta</taxon>
        <taxon>Spermatophyta</taxon>
        <taxon>Magnoliopsida</taxon>
        <taxon>Ranunculales</taxon>
        <taxon>Circaeasteraceae</taxon>
        <taxon>Kingdonia</taxon>
    </lineage>
</organism>
<dbReference type="GO" id="GO:0009807">
    <property type="term" value="P:lignan biosynthetic process"/>
    <property type="evidence" value="ECO:0007669"/>
    <property type="project" value="UniProtKB-ARBA"/>
</dbReference>
<dbReference type="EMBL" id="JACGCM010000440">
    <property type="protein sequence ID" value="KAF6172227.1"/>
    <property type="molecule type" value="Genomic_DNA"/>
</dbReference>
<dbReference type="PANTHER" id="PTHR42820">
    <property type="entry name" value="SHORT-CHAIN DEHYDROGENASE REDUCTASE"/>
    <property type="match status" value="1"/>
</dbReference>
<comment type="caution">
    <text evidence="4">The sequence shown here is derived from an EMBL/GenBank/DDBJ whole genome shotgun (WGS) entry which is preliminary data.</text>
</comment>
<sequence>MSKLRLESKVAIITGAASGIGEATARLFVEHGAFVVVADIQDELGHQVAASIGLVKASYRHCDVRDEKQVEETVAYALEKYGTLDIMYSNAGIAGSATGILDLDLEGFDSTMAINVRGMAITIKHAARAMVARKIRGSIICTTSVAASIAGCGSSSYTASKHAILGLIRSACGELGVHGIRVNCVSPFGVATPLSCGIVNLDPSGMEDLTYAISNLKGIVLKARHIGEAALFLASDESAFISGHNLVVDGGFTVVSQNIPPLIKWPQSSPFL</sequence>
<dbReference type="SUPFAM" id="SSF51735">
    <property type="entry name" value="NAD(P)-binding Rossmann-fold domains"/>
    <property type="match status" value="1"/>
</dbReference>
<evidence type="ECO:0000313" key="4">
    <source>
        <dbReference type="EMBL" id="KAF6172227.1"/>
    </source>
</evidence>
<dbReference type="PROSITE" id="PS00061">
    <property type="entry name" value="ADH_SHORT"/>
    <property type="match status" value="1"/>
</dbReference>
<reference evidence="4 5" key="1">
    <citation type="journal article" date="2020" name="IScience">
        <title>Genome Sequencing of the Endangered Kingdonia uniflora (Circaeasteraceae, Ranunculales) Reveals Potential Mechanisms of Evolutionary Specialization.</title>
        <authorList>
            <person name="Sun Y."/>
            <person name="Deng T."/>
            <person name="Zhang A."/>
            <person name="Moore M.J."/>
            <person name="Landis J.B."/>
            <person name="Lin N."/>
            <person name="Zhang H."/>
            <person name="Zhang X."/>
            <person name="Huang J."/>
            <person name="Zhang X."/>
            <person name="Sun H."/>
            <person name="Wang H."/>
        </authorList>
    </citation>
    <scope>NUCLEOTIDE SEQUENCE [LARGE SCALE GENOMIC DNA]</scope>
    <source>
        <strain evidence="4">TB1705</strain>
        <tissue evidence="4">Leaf</tissue>
    </source>
</reference>
<dbReference type="Gene3D" id="3.40.50.720">
    <property type="entry name" value="NAD(P)-binding Rossmann-like Domain"/>
    <property type="match status" value="1"/>
</dbReference>
<dbReference type="Proteomes" id="UP000541444">
    <property type="component" value="Unassembled WGS sequence"/>
</dbReference>
<accession>A0A7J7NYI3</accession>